<gene>
    <name evidence="3" type="ORF">F7D09_0689</name>
</gene>
<feature type="transmembrane region" description="Helical" evidence="2">
    <location>
        <begin position="283"/>
        <end position="305"/>
    </location>
</feature>
<keyword evidence="2" id="KW-0812">Transmembrane</keyword>
<evidence type="ECO:0000256" key="2">
    <source>
        <dbReference type="SAM" id="Phobius"/>
    </source>
</evidence>
<organism evidence="3 4">
    <name type="scientific">Bifidobacterium leontopitheci</name>
    <dbReference type="NCBI Taxonomy" id="2650774"/>
    <lineage>
        <taxon>Bacteria</taxon>
        <taxon>Bacillati</taxon>
        <taxon>Actinomycetota</taxon>
        <taxon>Actinomycetes</taxon>
        <taxon>Bifidobacteriales</taxon>
        <taxon>Bifidobacteriaceae</taxon>
        <taxon>Bifidobacterium</taxon>
    </lineage>
</organism>
<name>A0A6I1GGH7_9BIFI</name>
<feature type="transmembrane region" description="Helical" evidence="2">
    <location>
        <begin position="225"/>
        <end position="249"/>
    </location>
</feature>
<dbReference type="RefSeq" id="WP_152234045.1">
    <property type="nucleotide sequence ID" value="NZ_JBHSKZ010000001.1"/>
</dbReference>
<keyword evidence="2" id="KW-1133">Transmembrane helix</keyword>
<feature type="transmembrane region" description="Helical" evidence="2">
    <location>
        <begin position="325"/>
        <end position="353"/>
    </location>
</feature>
<feature type="region of interest" description="Disordered" evidence="1">
    <location>
        <begin position="416"/>
        <end position="468"/>
    </location>
</feature>
<dbReference type="Proteomes" id="UP000441772">
    <property type="component" value="Unassembled WGS sequence"/>
</dbReference>
<feature type="transmembrane region" description="Helical" evidence="2">
    <location>
        <begin position="12"/>
        <end position="37"/>
    </location>
</feature>
<proteinExistence type="predicted"/>
<comment type="caution">
    <text evidence="3">The sequence shown here is derived from an EMBL/GenBank/DDBJ whole genome shotgun (WGS) entry which is preliminary data.</text>
</comment>
<evidence type="ECO:0000256" key="1">
    <source>
        <dbReference type="SAM" id="MobiDB-lite"/>
    </source>
</evidence>
<feature type="transmembrane region" description="Helical" evidence="2">
    <location>
        <begin position="381"/>
        <end position="402"/>
    </location>
</feature>
<keyword evidence="4" id="KW-1185">Reference proteome</keyword>
<dbReference type="PROSITE" id="PS51257">
    <property type="entry name" value="PROKAR_LIPOPROTEIN"/>
    <property type="match status" value="1"/>
</dbReference>
<feature type="transmembrane region" description="Helical" evidence="2">
    <location>
        <begin position="195"/>
        <end position="213"/>
    </location>
</feature>
<feature type="transmembrane region" description="Helical" evidence="2">
    <location>
        <begin position="73"/>
        <end position="92"/>
    </location>
</feature>
<accession>A0A6I1GGH7</accession>
<keyword evidence="2" id="KW-0472">Membrane</keyword>
<dbReference type="Pfam" id="PF19877">
    <property type="entry name" value="DUF6350"/>
    <property type="match status" value="1"/>
</dbReference>
<evidence type="ECO:0000313" key="3">
    <source>
        <dbReference type="EMBL" id="KAB7790773.1"/>
    </source>
</evidence>
<dbReference type="AlphaFoldDB" id="A0A6I1GGH7"/>
<feature type="transmembrane region" description="Helical" evidence="2">
    <location>
        <begin position="99"/>
        <end position="115"/>
    </location>
</feature>
<evidence type="ECO:0000313" key="4">
    <source>
        <dbReference type="Proteomes" id="UP000441772"/>
    </source>
</evidence>
<feature type="transmembrane region" description="Helical" evidence="2">
    <location>
        <begin position="127"/>
        <end position="148"/>
    </location>
</feature>
<dbReference type="EMBL" id="WBVT01000007">
    <property type="protein sequence ID" value="KAB7790773.1"/>
    <property type="molecule type" value="Genomic_DNA"/>
</dbReference>
<sequence>MTERIRAWLKGLAVAASAMALFSIVLGCFLALMLLVISMEEGGQNLSASTVNLTRTMILLSQGVGFENGTVRLTIMPLLLTVMLIALIWSLANRICTDIRAYISGLVLWEVLTVMEANGLDVGLTDIMPVIILKTATVFTIGFGLAAIPKSAVFQRLMTFMAGHVSPPVGRTVIIGILLGFGMMLLYLLAGLITVVVWIALNHSAVAALYAYGGMETGSRILTTIAMLAWLPNLCIWAMSWLFGAGFSIGELGTFTLWVGQGRSLPPLPVFGLLPQPVDNQTIRFLVVLIPLAVGFICGVVSMLARHGFHVVLPKGADKEQRRGLILEMAYPAGGFCLAGVIISLLSSMLFAVSNGSLGKERLASVGVDVMTSAQSVGRPSAMGLCLAWGLVLIGVAIAFSIRWMIGRTTAGTATQSAQANQQGRPVRRTVSGLNTQSFHENQQQPSKEEHDEQHEPTDTPGSGIRLP</sequence>
<protein>
    <submittedName>
        <fullName evidence="3">Uncharacterized protein</fullName>
    </submittedName>
</protein>
<feature type="transmembrane region" description="Helical" evidence="2">
    <location>
        <begin position="169"/>
        <end position="189"/>
    </location>
</feature>
<feature type="compositionally biased region" description="Basic and acidic residues" evidence="1">
    <location>
        <begin position="447"/>
        <end position="458"/>
    </location>
</feature>
<feature type="compositionally biased region" description="Polar residues" evidence="1">
    <location>
        <begin position="432"/>
        <end position="446"/>
    </location>
</feature>
<dbReference type="InterPro" id="IPR045931">
    <property type="entry name" value="DUF6350"/>
</dbReference>
<reference evidence="3 4" key="1">
    <citation type="submission" date="2019-09" db="EMBL/GenBank/DDBJ databases">
        <title>Characterization of the phylogenetic diversity of two novel species belonging to the genus Bifidobacterium: Bifidobacterium cebidarum sp. nov. and Bifidobacterium leontopitheci sp. nov.</title>
        <authorList>
            <person name="Lugli G.A."/>
            <person name="Duranti S."/>
            <person name="Milani C."/>
            <person name="Turroni F."/>
            <person name="Ventura M."/>
        </authorList>
    </citation>
    <scope>NUCLEOTIDE SEQUENCE [LARGE SCALE GENOMIC DNA]</scope>
    <source>
        <strain evidence="3 4">LMG 31471</strain>
    </source>
</reference>